<feature type="compositionally biased region" description="Basic residues" evidence="1">
    <location>
        <begin position="340"/>
        <end position="351"/>
    </location>
</feature>
<evidence type="ECO:0000313" key="4">
    <source>
        <dbReference type="Proteomes" id="UP000008062"/>
    </source>
</evidence>
<keyword evidence="4" id="KW-1185">Reference proteome</keyword>
<evidence type="ECO:0000256" key="1">
    <source>
        <dbReference type="SAM" id="MobiDB-lite"/>
    </source>
</evidence>
<accession>F9XSB7</accession>
<feature type="compositionally biased region" description="Polar residues" evidence="1">
    <location>
        <begin position="184"/>
        <end position="199"/>
    </location>
</feature>
<keyword evidence="2" id="KW-1133">Transmembrane helix</keyword>
<keyword evidence="2" id="KW-0812">Transmembrane</keyword>
<sequence length="805" mass="89306">MTNSDPWLMAWKLMLGRGLTALYVRYEVFGITLMPLQWSALQIRKTIKRNFSQTLPYNKTSLHSPPHLQSFRSVRQSQQHSCLLSLYLASPPPSPPLSMGPRQHPSTPAPSTPAALSSPRSNKEMGDVLEQLRHKYEKTRATSAASTPTGASPRETSAEGGPGRSGSTRKKKRERDGLKETVTAGDQRQRQNLEPQGSKASLPIQPDLTGASPCPARQPPPAYRPPQRSTERQPSGHGPTQDDEETTWTICMGSLNSLKDWVIWALSPLVSCLAYGAKVVAYGAIVVASTAWKNWKNWNRRRRSKNARTEVTPRAVMDGNIMEDDEKAAESSPSKASRLPSRKPHRRKPHSSHALQHQELAQDPPAERPKVPPPPPPAPGIRRRLARHAGKVLAVLLLTALVLLAWYWPPRTFRSTSQPVDDLIHATHLTSAALDLLVTTATPMFNSHWYVCRIMEASEEVFVDPDVHPEFGKAWAPEKGNLGWGCPKPEVDFVDFPPPTPNEHFGRLGVLLAGELWNMTLLLRRSCAESYAMAQGAAHLATQIEDEVRLSDLCRQSSPRLTPWTSLLHLRAVFSTDRSEAPLLNAKIAQLNSTISTFTASHSSLITDLEVSATICLDRLRAWRAAALEGGIWPTPDRGPHLFGNIRALCQEFRRGRDDGQKSAPQEKMVTLWSEKEVNLPPFLVARNRFEEARGVLRGIPSADRPWNNRVVQWISQPPAIGWWDWMTGQRNGTIASWTHSRLRCWILGSRTKAPVGEGAGTQEKLLETCQRMELAAMQAGTVKLLSPKAGSSDVASEDRGVLPI</sequence>
<name>F9XSB7_ZYMTI</name>
<reference evidence="3 4" key="1">
    <citation type="journal article" date="2011" name="PLoS Genet.">
        <title>Finished genome of the fungal wheat pathogen Mycosphaerella graminicola reveals dispensome structure, chromosome plasticity, and stealth pathogenesis.</title>
        <authorList>
            <person name="Goodwin S.B."/>
            <person name="Ben M'barek S."/>
            <person name="Dhillon B."/>
            <person name="Wittenberg A.H.J."/>
            <person name="Crane C.F."/>
            <person name="Hane J.K."/>
            <person name="Foster A.J."/>
            <person name="Van der Lee T.A.J."/>
            <person name="Grimwood J."/>
            <person name="Aerts A."/>
            <person name="Antoniw J."/>
            <person name="Bailey A."/>
            <person name="Bluhm B."/>
            <person name="Bowler J."/>
            <person name="Bristow J."/>
            <person name="van der Burgt A."/>
            <person name="Canto-Canche B."/>
            <person name="Churchill A.C.L."/>
            <person name="Conde-Ferraez L."/>
            <person name="Cools H.J."/>
            <person name="Coutinho P.M."/>
            <person name="Csukai M."/>
            <person name="Dehal P."/>
            <person name="De Wit P."/>
            <person name="Donzelli B."/>
            <person name="van de Geest H.C."/>
            <person name="van Ham R.C.H.J."/>
            <person name="Hammond-Kosack K.E."/>
            <person name="Henrissat B."/>
            <person name="Kilian A."/>
            <person name="Kobayashi A.K."/>
            <person name="Koopmann E."/>
            <person name="Kourmpetis Y."/>
            <person name="Kuzniar A."/>
            <person name="Lindquist E."/>
            <person name="Lombard V."/>
            <person name="Maliepaard C."/>
            <person name="Martins N."/>
            <person name="Mehrabi R."/>
            <person name="Nap J.P.H."/>
            <person name="Ponomarenko A."/>
            <person name="Rudd J.J."/>
            <person name="Salamov A."/>
            <person name="Schmutz J."/>
            <person name="Schouten H.J."/>
            <person name="Shapiro H."/>
            <person name="Stergiopoulos I."/>
            <person name="Torriani S.F.F."/>
            <person name="Tu H."/>
            <person name="de Vries R.P."/>
            <person name="Waalwijk C."/>
            <person name="Ware S.B."/>
            <person name="Wiebenga A."/>
            <person name="Zwiers L.-H."/>
            <person name="Oliver R.P."/>
            <person name="Grigoriev I.V."/>
            <person name="Kema G.H.J."/>
        </authorList>
    </citation>
    <scope>NUCLEOTIDE SEQUENCE [LARGE SCALE GENOMIC DNA]</scope>
    <source>
        <strain evidence="4">CBS 115943 / IPO323</strain>
    </source>
</reference>
<feature type="region of interest" description="Disordered" evidence="1">
    <location>
        <begin position="138"/>
        <end position="245"/>
    </location>
</feature>
<dbReference type="InParanoid" id="F9XSB7"/>
<dbReference type="GeneID" id="13396666"/>
<feature type="region of interest" description="Disordered" evidence="1">
    <location>
        <begin position="301"/>
        <end position="382"/>
    </location>
</feature>
<proteinExistence type="predicted"/>
<dbReference type="KEGG" id="ztr:MYCGRDRAFT_111813"/>
<dbReference type="EMBL" id="CM001216">
    <property type="protein sequence ID" value="EGP81864.1"/>
    <property type="molecule type" value="Genomic_DNA"/>
</dbReference>
<dbReference type="AlphaFoldDB" id="F9XSB7"/>
<gene>
    <name evidence="3" type="ORF">MYCGRDRAFT_111813</name>
</gene>
<feature type="region of interest" description="Disordered" evidence="1">
    <location>
        <begin position="86"/>
        <end position="123"/>
    </location>
</feature>
<evidence type="ECO:0000313" key="3">
    <source>
        <dbReference type="EMBL" id="EGP81864.1"/>
    </source>
</evidence>
<dbReference type="HOGENOM" id="CLU_349917_0_0_1"/>
<feature type="transmembrane region" description="Helical" evidence="2">
    <location>
        <begin position="261"/>
        <end position="292"/>
    </location>
</feature>
<feature type="transmembrane region" description="Helical" evidence="2">
    <location>
        <begin position="392"/>
        <end position="409"/>
    </location>
</feature>
<protein>
    <submittedName>
        <fullName evidence="3">Uncharacterized protein</fullName>
    </submittedName>
</protein>
<keyword evidence="2" id="KW-0472">Membrane</keyword>
<dbReference type="RefSeq" id="XP_003846888.1">
    <property type="nucleotide sequence ID" value="XM_003846840.1"/>
</dbReference>
<organism evidence="3 4">
    <name type="scientific">Zymoseptoria tritici (strain CBS 115943 / IPO323)</name>
    <name type="common">Speckled leaf blotch fungus</name>
    <name type="synonym">Septoria tritici</name>
    <dbReference type="NCBI Taxonomy" id="336722"/>
    <lineage>
        <taxon>Eukaryota</taxon>
        <taxon>Fungi</taxon>
        <taxon>Dikarya</taxon>
        <taxon>Ascomycota</taxon>
        <taxon>Pezizomycotina</taxon>
        <taxon>Dothideomycetes</taxon>
        <taxon>Dothideomycetidae</taxon>
        <taxon>Mycosphaerellales</taxon>
        <taxon>Mycosphaerellaceae</taxon>
        <taxon>Zymoseptoria</taxon>
    </lineage>
</organism>
<feature type="compositionally biased region" description="Low complexity" evidence="1">
    <location>
        <begin position="141"/>
        <end position="154"/>
    </location>
</feature>
<evidence type="ECO:0000256" key="2">
    <source>
        <dbReference type="SAM" id="Phobius"/>
    </source>
</evidence>
<dbReference type="Proteomes" id="UP000008062">
    <property type="component" value="Chromosome 21"/>
</dbReference>